<accession>A0A830GH78</accession>
<proteinExistence type="predicted"/>
<evidence type="ECO:0000313" key="2">
    <source>
        <dbReference type="Proteomes" id="UP000608850"/>
    </source>
</evidence>
<gene>
    <name evidence="1" type="ORF">GCM10009021_30290</name>
</gene>
<keyword evidence="2" id="KW-1185">Reference proteome</keyword>
<organism evidence="1 2">
    <name type="scientific">Halarchaeum nitratireducens</name>
    <dbReference type="NCBI Taxonomy" id="489913"/>
    <lineage>
        <taxon>Archaea</taxon>
        <taxon>Methanobacteriati</taxon>
        <taxon>Methanobacteriota</taxon>
        <taxon>Stenosarchaea group</taxon>
        <taxon>Halobacteria</taxon>
        <taxon>Halobacteriales</taxon>
        <taxon>Halobacteriaceae</taxon>
    </lineage>
</organism>
<dbReference type="Proteomes" id="UP000608850">
    <property type="component" value="Unassembled WGS sequence"/>
</dbReference>
<reference evidence="1 2" key="1">
    <citation type="journal article" date="2019" name="Int. J. Syst. Evol. Microbiol.">
        <title>The Global Catalogue of Microorganisms (GCM) 10K type strain sequencing project: providing services to taxonomists for standard genome sequencing and annotation.</title>
        <authorList>
            <consortium name="The Broad Institute Genomics Platform"/>
            <consortium name="The Broad Institute Genome Sequencing Center for Infectious Disease"/>
            <person name="Wu L."/>
            <person name="Ma J."/>
        </authorList>
    </citation>
    <scope>NUCLEOTIDE SEQUENCE [LARGE SCALE GENOMIC DNA]</scope>
    <source>
        <strain evidence="1 2">JCM 16331</strain>
    </source>
</reference>
<sequence>MDDHVPVMSDSNESFFGLSEETLRAATDALPSQEELDSLVEAVRRGQERLERSREHAEEYINIGPPWNYDPDNYSPSEEAILTAMKWTYEGREYLEGTGDPDLEIIAGRIEEGSKSFAEESDDSDTEYPYKGLHLLLSSLDGLITWLCENDPDIDPNHCNDGDEPVYLGRQKKSALEKWYDEHAIFGVEDDEGDAFREKWNDFWHHRHRIMHGSPYAYYDENIGVATLFFVGLTAHVVKERYDELN</sequence>
<name>A0A830GH78_9EURY</name>
<dbReference type="AlphaFoldDB" id="A0A830GH78"/>
<evidence type="ECO:0000313" key="1">
    <source>
        <dbReference type="EMBL" id="GGN26078.1"/>
    </source>
</evidence>
<dbReference type="EMBL" id="BMOQ01000011">
    <property type="protein sequence ID" value="GGN26078.1"/>
    <property type="molecule type" value="Genomic_DNA"/>
</dbReference>
<comment type="caution">
    <text evidence="1">The sequence shown here is derived from an EMBL/GenBank/DDBJ whole genome shotgun (WGS) entry which is preliminary data.</text>
</comment>
<protein>
    <submittedName>
        <fullName evidence="1">Uncharacterized protein</fullName>
    </submittedName>
</protein>